<evidence type="ECO:0000256" key="1">
    <source>
        <dbReference type="ARBA" id="ARBA00004496"/>
    </source>
</evidence>
<evidence type="ECO:0000256" key="7">
    <source>
        <dbReference type="HAMAP-Rule" id="MF_00173"/>
    </source>
</evidence>
<dbReference type="InterPro" id="IPR036390">
    <property type="entry name" value="WH_DNA-bd_sf"/>
</dbReference>
<dbReference type="PRINTS" id="PR01467">
    <property type="entry name" value="ARGREPRESSOR"/>
</dbReference>
<comment type="similarity">
    <text evidence="2 7">Belongs to the ArgR family.</text>
</comment>
<dbReference type="Pfam" id="PF02863">
    <property type="entry name" value="Arg_repressor_C"/>
    <property type="match status" value="1"/>
</dbReference>
<accession>A0A1L8REL0</accession>
<keyword evidence="5 7" id="KW-0238">DNA-binding</keyword>
<feature type="domain" description="Arginine repressor DNA-binding" evidence="9">
    <location>
        <begin position="1"/>
        <end position="68"/>
    </location>
</feature>
<dbReference type="InterPro" id="IPR036388">
    <property type="entry name" value="WH-like_DNA-bd_sf"/>
</dbReference>
<comment type="caution">
    <text evidence="11">The sequence shown here is derived from an EMBL/GenBank/DDBJ whole genome shotgun (WGS) entry which is preliminary data.</text>
</comment>
<evidence type="ECO:0000256" key="2">
    <source>
        <dbReference type="ARBA" id="ARBA00008316"/>
    </source>
</evidence>
<name>A0A1L8REL0_9ENTE</name>
<dbReference type="Gene3D" id="3.30.1360.40">
    <property type="match status" value="1"/>
</dbReference>
<dbReference type="GO" id="GO:0006526">
    <property type="term" value="P:L-arginine biosynthetic process"/>
    <property type="evidence" value="ECO:0007669"/>
    <property type="project" value="UniProtKB-UniPathway"/>
</dbReference>
<evidence type="ECO:0000259" key="10">
    <source>
        <dbReference type="Pfam" id="PF02863"/>
    </source>
</evidence>
<dbReference type="InterPro" id="IPR001669">
    <property type="entry name" value="Arg_repress"/>
</dbReference>
<evidence type="ECO:0000259" key="9">
    <source>
        <dbReference type="Pfam" id="PF01316"/>
    </source>
</evidence>
<dbReference type="SUPFAM" id="SSF55252">
    <property type="entry name" value="C-terminal domain of arginine repressor"/>
    <property type="match status" value="1"/>
</dbReference>
<comment type="function">
    <text evidence="7">Regulates arginine biosynthesis genes.</text>
</comment>
<dbReference type="GO" id="GO:0003700">
    <property type="term" value="F:DNA-binding transcription factor activity"/>
    <property type="evidence" value="ECO:0007669"/>
    <property type="project" value="UniProtKB-UniRule"/>
</dbReference>
<reference evidence="11 12" key="1">
    <citation type="submission" date="2014-12" db="EMBL/GenBank/DDBJ databases">
        <title>Draft genome sequences of 29 type strains of Enterococci.</title>
        <authorList>
            <person name="Zhong Z."/>
            <person name="Sun Z."/>
            <person name="Liu W."/>
            <person name="Zhang W."/>
            <person name="Zhang H."/>
        </authorList>
    </citation>
    <scope>NUCLEOTIDE SEQUENCE [LARGE SCALE GENOMIC DNA]</scope>
    <source>
        <strain evidence="11 12">DSM 17029</strain>
    </source>
</reference>
<dbReference type="InterPro" id="IPR020900">
    <property type="entry name" value="Arg_repress_DNA-bd"/>
</dbReference>
<proteinExistence type="inferred from homology"/>
<dbReference type="UniPathway" id="UPA00068"/>
<sequence>MKKASRQALIKQLITQQPIETQEELLAGLEAAGVKATQATISRDIREMGIVKTHGIDGKIQYALFTKTTQSSEQKLHETVKDTVTKVIRVQFIVVIHTTMGNADVVAALLDDIQYEEIAGTIAGVDTIVCIATSEGAAQIFEERITDML</sequence>
<evidence type="ECO:0000256" key="3">
    <source>
        <dbReference type="ARBA" id="ARBA00022490"/>
    </source>
</evidence>
<dbReference type="InterPro" id="IPR020899">
    <property type="entry name" value="Arg_repress_C"/>
</dbReference>
<dbReference type="GO" id="GO:1900079">
    <property type="term" value="P:regulation of arginine biosynthetic process"/>
    <property type="evidence" value="ECO:0007669"/>
    <property type="project" value="UniProtKB-UniRule"/>
</dbReference>
<evidence type="ECO:0000313" key="11">
    <source>
        <dbReference type="EMBL" id="OJG18220.1"/>
    </source>
</evidence>
<dbReference type="GO" id="GO:0034618">
    <property type="term" value="F:arginine binding"/>
    <property type="evidence" value="ECO:0007669"/>
    <property type="project" value="InterPro"/>
</dbReference>
<dbReference type="HAMAP" id="MF_00173">
    <property type="entry name" value="Arg_repressor"/>
    <property type="match status" value="1"/>
</dbReference>
<feature type="domain" description="Arginine repressor C-terminal" evidence="10">
    <location>
        <begin position="81"/>
        <end position="146"/>
    </location>
</feature>
<keyword evidence="12" id="KW-1185">Reference proteome</keyword>
<dbReference type="Pfam" id="PF01316">
    <property type="entry name" value="Arg_repressor"/>
    <property type="match status" value="1"/>
</dbReference>
<evidence type="ECO:0000256" key="4">
    <source>
        <dbReference type="ARBA" id="ARBA00023015"/>
    </source>
</evidence>
<keyword evidence="7" id="KW-0028">Amino-acid biosynthesis</keyword>
<keyword evidence="3 7" id="KW-0963">Cytoplasm</keyword>
<keyword evidence="6 7" id="KW-0804">Transcription</keyword>
<comment type="subcellular location">
    <subcellularLocation>
        <location evidence="1 7">Cytoplasm</location>
    </subcellularLocation>
</comment>
<protein>
    <recommendedName>
        <fullName evidence="7 8">Arginine repressor</fullName>
    </recommendedName>
</protein>
<comment type="pathway">
    <text evidence="7">Amino-acid biosynthesis; L-arginine biosynthesis [regulation].</text>
</comment>
<gene>
    <name evidence="7" type="primary">argR</name>
    <name evidence="11" type="ORF">RU97_GL002293</name>
</gene>
<dbReference type="RefSeq" id="WP_067395798.1">
    <property type="nucleotide sequence ID" value="NZ_JXKH01000005.1"/>
</dbReference>
<dbReference type="Proteomes" id="UP000181884">
    <property type="component" value="Unassembled WGS sequence"/>
</dbReference>
<dbReference type="STRING" id="214095.RU97_GL002293"/>
<dbReference type="GO" id="GO:0051259">
    <property type="term" value="P:protein complex oligomerization"/>
    <property type="evidence" value="ECO:0007669"/>
    <property type="project" value="InterPro"/>
</dbReference>
<keyword evidence="7" id="KW-0055">Arginine biosynthesis</keyword>
<dbReference type="PANTHER" id="PTHR34471:SF1">
    <property type="entry name" value="ARGININE REPRESSOR"/>
    <property type="match status" value="1"/>
</dbReference>
<evidence type="ECO:0000256" key="6">
    <source>
        <dbReference type="ARBA" id="ARBA00023163"/>
    </source>
</evidence>
<dbReference type="EMBL" id="JXKH01000005">
    <property type="protein sequence ID" value="OJG18220.1"/>
    <property type="molecule type" value="Genomic_DNA"/>
</dbReference>
<dbReference type="Gene3D" id="1.10.10.10">
    <property type="entry name" value="Winged helix-like DNA-binding domain superfamily/Winged helix DNA-binding domain"/>
    <property type="match status" value="1"/>
</dbReference>
<evidence type="ECO:0000313" key="12">
    <source>
        <dbReference type="Proteomes" id="UP000181884"/>
    </source>
</evidence>
<dbReference type="SUPFAM" id="SSF46785">
    <property type="entry name" value="Winged helix' DNA-binding domain"/>
    <property type="match status" value="1"/>
</dbReference>
<keyword evidence="7" id="KW-0678">Repressor</keyword>
<dbReference type="InterPro" id="IPR036251">
    <property type="entry name" value="Arg_repress_C_sf"/>
</dbReference>
<dbReference type="AlphaFoldDB" id="A0A1L8REL0"/>
<dbReference type="PANTHER" id="PTHR34471">
    <property type="entry name" value="ARGININE REPRESSOR"/>
    <property type="match status" value="1"/>
</dbReference>
<dbReference type="NCBIfam" id="TIGR01529">
    <property type="entry name" value="argR_whole"/>
    <property type="match status" value="1"/>
</dbReference>
<evidence type="ECO:0000256" key="8">
    <source>
        <dbReference type="NCBIfam" id="TIGR01529"/>
    </source>
</evidence>
<dbReference type="GO" id="GO:0005737">
    <property type="term" value="C:cytoplasm"/>
    <property type="evidence" value="ECO:0007669"/>
    <property type="project" value="UniProtKB-SubCell"/>
</dbReference>
<dbReference type="GO" id="GO:0003677">
    <property type="term" value="F:DNA binding"/>
    <property type="evidence" value="ECO:0007669"/>
    <property type="project" value="UniProtKB-KW"/>
</dbReference>
<organism evidence="11 12">
    <name type="scientific">Enterococcus canis</name>
    <dbReference type="NCBI Taxonomy" id="214095"/>
    <lineage>
        <taxon>Bacteria</taxon>
        <taxon>Bacillati</taxon>
        <taxon>Bacillota</taxon>
        <taxon>Bacilli</taxon>
        <taxon>Lactobacillales</taxon>
        <taxon>Enterococcaceae</taxon>
        <taxon>Enterococcus</taxon>
    </lineage>
</organism>
<keyword evidence="4 7" id="KW-0805">Transcription regulation</keyword>
<evidence type="ECO:0000256" key="5">
    <source>
        <dbReference type="ARBA" id="ARBA00023125"/>
    </source>
</evidence>